<comment type="similarity">
    <text evidence="1">Belongs to the WD repeat rae1 family.</text>
</comment>
<evidence type="ECO:0000313" key="6">
    <source>
        <dbReference type="EMBL" id="SCV73405.1"/>
    </source>
</evidence>
<evidence type="ECO:0000256" key="3">
    <source>
        <dbReference type="ARBA" id="ARBA00022737"/>
    </source>
</evidence>
<dbReference type="PROSITE" id="PS50294">
    <property type="entry name" value="WD_REPEATS_REGION"/>
    <property type="match status" value="2"/>
</dbReference>
<name>A0A238FJT2_9BASI</name>
<protein>
    <submittedName>
        <fullName evidence="6">BQ2448_7331 protein</fullName>
    </submittedName>
</protein>
<dbReference type="AlphaFoldDB" id="A0A238FJT2"/>
<dbReference type="Proteomes" id="UP000198372">
    <property type="component" value="Unassembled WGS sequence"/>
</dbReference>
<dbReference type="PANTHER" id="PTHR10971">
    <property type="entry name" value="MRNA EXPORT FACTOR AND BUB3"/>
    <property type="match status" value="1"/>
</dbReference>
<dbReference type="Pfam" id="PF00400">
    <property type="entry name" value="WD40"/>
    <property type="match status" value="1"/>
</dbReference>
<dbReference type="SMART" id="SM00320">
    <property type="entry name" value="WD40"/>
    <property type="match status" value="4"/>
</dbReference>
<evidence type="ECO:0000259" key="5">
    <source>
        <dbReference type="Pfam" id="PF12894"/>
    </source>
</evidence>
<reference evidence="7" key="1">
    <citation type="submission" date="2016-09" db="EMBL/GenBank/DDBJ databases">
        <authorList>
            <person name="Jeantristanb JTB J.-T."/>
            <person name="Ricardo R."/>
        </authorList>
    </citation>
    <scope>NUCLEOTIDE SEQUENCE [LARGE SCALE GENOMIC DNA]</scope>
</reference>
<dbReference type="STRING" id="269621.A0A238FJT2"/>
<dbReference type="Gene3D" id="2.130.10.10">
    <property type="entry name" value="YVTN repeat-like/Quinoprotein amine dehydrogenase"/>
    <property type="match status" value="1"/>
</dbReference>
<dbReference type="SUPFAM" id="SSF50978">
    <property type="entry name" value="WD40 repeat-like"/>
    <property type="match status" value="1"/>
</dbReference>
<feature type="repeat" description="WD" evidence="4">
    <location>
        <begin position="71"/>
        <end position="112"/>
    </location>
</feature>
<dbReference type="Pfam" id="PF12894">
    <property type="entry name" value="ANAPC4_WD40"/>
    <property type="match status" value="1"/>
</dbReference>
<dbReference type="InterPro" id="IPR024977">
    <property type="entry name" value="Apc4-like_WD40_dom"/>
</dbReference>
<accession>A0A238FJT2</accession>
<dbReference type="EMBL" id="FMSP01000018">
    <property type="protein sequence ID" value="SCV73405.1"/>
    <property type="molecule type" value="Genomic_DNA"/>
</dbReference>
<keyword evidence="2 4" id="KW-0853">WD repeat</keyword>
<evidence type="ECO:0000313" key="7">
    <source>
        <dbReference type="Proteomes" id="UP000198372"/>
    </source>
</evidence>
<proteinExistence type="inferred from homology"/>
<organism evidence="6 7">
    <name type="scientific">Microbotryum intermedium</name>
    <dbReference type="NCBI Taxonomy" id="269621"/>
    <lineage>
        <taxon>Eukaryota</taxon>
        <taxon>Fungi</taxon>
        <taxon>Dikarya</taxon>
        <taxon>Basidiomycota</taxon>
        <taxon>Pucciniomycotina</taxon>
        <taxon>Microbotryomycetes</taxon>
        <taxon>Microbotryales</taxon>
        <taxon>Microbotryaceae</taxon>
        <taxon>Microbotryum</taxon>
    </lineage>
</organism>
<dbReference type="InterPro" id="IPR015943">
    <property type="entry name" value="WD40/YVTN_repeat-like_dom_sf"/>
</dbReference>
<evidence type="ECO:0000256" key="1">
    <source>
        <dbReference type="ARBA" id="ARBA00007830"/>
    </source>
</evidence>
<keyword evidence="7" id="KW-1185">Reference proteome</keyword>
<dbReference type="InterPro" id="IPR001680">
    <property type="entry name" value="WD40_rpt"/>
</dbReference>
<dbReference type="InterPro" id="IPR036322">
    <property type="entry name" value="WD40_repeat_dom_sf"/>
</dbReference>
<dbReference type="OrthoDB" id="256303at2759"/>
<evidence type="ECO:0000256" key="2">
    <source>
        <dbReference type="ARBA" id="ARBA00022574"/>
    </source>
</evidence>
<keyword evidence="3" id="KW-0677">Repeat</keyword>
<feature type="domain" description="Anaphase-promoting complex subunit 4-like WD40" evidence="5">
    <location>
        <begin position="37"/>
        <end position="126"/>
    </location>
</feature>
<evidence type="ECO:0000256" key="4">
    <source>
        <dbReference type="PROSITE-ProRule" id="PRU00221"/>
    </source>
</evidence>
<feature type="repeat" description="WD" evidence="4">
    <location>
        <begin position="112"/>
        <end position="154"/>
    </location>
</feature>
<dbReference type="PROSITE" id="PS50082">
    <property type="entry name" value="WD_REPEATS_2"/>
    <property type="match status" value="2"/>
</dbReference>
<dbReference type="FunFam" id="2.130.10.10:FF:000190">
    <property type="entry name" value="Nuclear pore complex subunit"/>
    <property type="match status" value="1"/>
</dbReference>
<gene>
    <name evidence="6" type="ORF">BQ2448_7331</name>
</gene>
<sequence length="366" mass="40047">MAFFGSNTSVSRPSLLVNNEPKDVEVGNLPPDSTSSLAWSPVANLLAIASWSSHVRLYEVDAQGQAQGKAEFNHDAPVLSVVWSKDGTKVLSGGGDNKAKLFDVNTGQATQVAQHEQPIRSVKWIDQGNGLLATGSWDRTIKYWDLRTPNPVGSVQLVERSIGRTNIPTDVSQPRETAMDVRGNLMVVGTAERKIQIINLQSPTTVFKTLDSPLRWQTRAVSCFPDASGYAIGTIEGRVAIQHLDEKMQSANFTFKCHRKDNPAPSKSQTVYAVNAISFHPLGTFTTAGSDGTWHSWDYSAKTRLKSFDFKGGPIVATDFNSTGSIFAYAVANDWSQGHAGNRPDFINKVFLHPCKDDEVKPRAKK</sequence>